<evidence type="ECO:0000313" key="2">
    <source>
        <dbReference type="Proteomes" id="UP000242715"/>
    </source>
</evidence>
<accession>A0A2Z6LJB8</accession>
<dbReference type="PANTHER" id="PTHR33264:SF64">
    <property type="entry name" value="TRANSMEMBRANE PROTEIN"/>
    <property type="match status" value="1"/>
</dbReference>
<dbReference type="OrthoDB" id="695262at2759"/>
<organism evidence="1 2">
    <name type="scientific">Trifolium subterraneum</name>
    <name type="common">Subterranean clover</name>
    <dbReference type="NCBI Taxonomy" id="3900"/>
    <lineage>
        <taxon>Eukaryota</taxon>
        <taxon>Viridiplantae</taxon>
        <taxon>Streptophyta</taxon>
        <taxon>Embryophyta</taxon>
        <taxon>Tracheophyta</taxon>
        <taxon>Spermatophyta</taxon>
        <taxon>Magnoliopsida</taxon>
        <taxon>eudicotyledons</taxon>
        <taxon>Gunneridae</taxon>
        <taxon>Pentapetalae</taxon>
        <taxon>rosids</taxon>
        <taxon>fabids</taxon>
        <taxon>Fabales</taxon>
        <taxon>Fabaceae</taxon>
        <taxon>Papilionoideae</taxon>
        <taxon>50 kb inversion clade</taxon>
        <taxon>NPAAA clade</taxon>
        <taxon>Hologalegina</taxon>
        <taxon>IRL clade</taxon>
        <taxon>Trifolieae</taxon>
        <taxon>Trifolium</taxon>
    </lineage>
</organism>
<keyword evidence="2" id="KW-1185">Reference proteome</keyword>
<gene>
    <name evidence="1" type="ORF">TSUD_340840</name>
</gene>
<dbReference type="AlphaFoldDB" id="A0A2Z6LJB8"/>
<sequence>MSNKIILRQPAKNLRRQPAKNLRRQPLLKIQPARTVSTVGEVVGGTAAECVAVCCCCPLTLADFLLLTIYKIPMGLYRKMLRKRRRRRVIKEGLLQLQPKERKCSCGCCEDVNGVPRIYPMCINDASDIKRLHSSESDNDDDDKDAMALEKEMWERFYSTGFWRSSSRRESTQIVSGNFQLQLIQLPQTSTHVVSA</sequence>
<proteinExistence type="predicted"/>
<protein>
    <submittedName>
        <fullName evidence="1">Uncharacterized protein</fullName>
    </submittedName>
</protein>
<evidence type="ECO:0000313" key="1">
    <source>
        <dbReference type="EMBL" id="GAU17540.1"/>
    </source>
</evidence>
<dbReference type="Proteomes" id="UP000242715">
    <property type="component" value="Unassembled WGS sequence"/>
</dbReference>
<name>A0A2Z6LJB8_TRISU</name>
<dbReference type="EMBL" id="DF973172">
    <property type="protein sequence ID" value="GAU17540.1"/>
    <property type="molecule type" value="Genomic_DNA"/>
</dbReference>
<dbReference type="PANTHER" id="PTHR33264">
    <property type="entry name" value="EXPRESSED PROTEIN"/>
    <property type="match status" value="1"/>
</dbReference>
<reference evidence="2" key="1">
    <citation type="journal article" date="2017" name="Front. Plant Sci.">
        <title>Climate Clever Clovers: New Paradigm to Reduce the Environmental Footprint of Ruminants by Breeding Low Methanogenic Forages Utilizing Haplotype Variation.</title>
        <authorList>
            <person name="Kaur P."/>
            <person name="Appels R."/>
            <person name="Bayer P.E."/>
            <person name="Keeble-Gagnere G."/>
            <person name="Wang J."/>
            <person name="Hirakawa H."/>
            <person name="Shirasawa K."/>
            <person name="Vercoe P."/>
            <person name="Stefanova K."/>
            <person name="Durmic Z."/>
            <person name="Nichols P."/>
            <person name="Revell C."/>
            <person name="Isobe S.N."/>
            <person name="Edwards D."/>
            <person name="Erskine W."/>
        </authorList>
    </citation>
    <scope>NUCLEOTIDE SEQUENCE [LARGE SCALE GENOMIC DNA]</scope>
    <source>
        <strain evidence="2">cv. Daliak</strain>
    </source>
</reference>